<feature type="region of interest" description="Disordered" evidence="1">
    <location>
        <begin position="1"/>
        <end position="30"/>
    </location>
</feature>
<evidence type="ECO:0000313" key="2">
    <source>
        <dbReference type="EMBL" id="RXN19461.1"/>
    </source>
</evidence>
<dbReference type="EMBL" id="QBIY01012668">
    <property type="protein sequence ID" value="RXN19461.1"/>
    <property type="molecule type" value="Genomic_DNA"/>
</dbReference>
<keyword evidence="3" id="KW-1185">Reference proteome</keyword>
<name>A0A498MEJ4_LABRO</name>
<evidence type="ECO:0000313" key="3">
    <source>
        <dbReference type="Proteomes" id="UP000290572"/>
    </source>
</evidence>
<reference evidence="2 3" key="1">
    <citation type="submission" date="2018-03" db="EMBL/GenBank/DDBJ databases">
        <title>Draft genome sequence of Rohu Carp (Labeo rohita).</title>
        <authorList>
            <person name="Das P."/>
            <person name="Kushwaha B."/>
            <person name="Joshi C.G."/>
            <person name="Kumar D."/>
            <person name="Nagpure N.S."/>
            <person name="Sahoo L."/>
            <person name="Das S.P."/>
            <person name="Bit A."/>
            <person name="Patnaik S."/>
            <person name="Meher P.K."/>
            <person name="Jayasankar P."/>
            <person name="Koringa P.G."/>
            <person name="Patel N.V."/>
            <person name="Hinsu A.T."/>
            <person name="Kumar R."/>
            <person name="Pandey M."/>
            <person name="Agarwal S."/>
            <person name="Srivastava S."/>
            <person name="Singh M."/>
            <person name="Iquebal M.A."/>
            <person name="Jaiswal S."/>
            <person name="Angadi U.B."/>
            <person name="Kumar N."/>
            <person name="Raza M."/>
            <person name="Shah T.M."/>
            <person name="Rai A."/>
            <person name="Jena J.K."/>
        </authorList>
    </citation>
    <scope>NUCLEOTIDE SEQUENCE [LARGE SCALE GENOMIC DNA]</scope>
    <source>
        <strain evidence="2">DASCIFA01</strain>
        <tissue evidence="2">Testis</tissue>
    </source>
</reference>
<organism evidence="2 3">
    <name type="scientific">Labeo rohita</name>
    <name type="common">Indian major carp</name>
    <name type="synonym">Cyprinus rohita</name>
    <dbReference type="NCBI Taxonomy" id="84645"/>
    <lineage>
        <taxon>Eukaryota</taxon>
        <taxon>Metazoa</taxon>
        <taxon>Chordata</taxon>
        <taxon>Craniata</taxon>
        <taxon>Vertebrata</taxon>
        <taxon>Euteleostomi</taxon>
        <taxon>Actinopterygii</taxon>
        <taxon>Neopterygii</taxon>
        <taxon>Teleostei</taxon>
        <taxon>Ostariophysi</taxon>
        <taxon>Cypriniformes</taxon>
        <taxon>Cyprinidae</taxon>
        <taxon>Labeoninae</taxon>
        <taxon>Labeonini</taxon>
        <taxon>Labeo</taxon>
    </lineage>
</organism>
<dbReference type="AlphaFoldDB" id="A0A498MEJ4"/>
<sequence>MAGTQRTTPNSNKSSACNNDRSREKTGSYNKAASVTHLRQAFKIHHYLPGPTLRTSCMINLVRYKTTLTPNLCKVSNSLDCMTYAHIKKVWSDPEVLESILITDVAPLDHKQLDVQPSAIYVSQSLNANHGGTQV</sequence>
<evidence type="ECO:0000256" key="1">
    <source>
        <dbReference type="SAM" id="MobiDB-lite"/>
    </source>
</evidence>
<feature type="compositionally biased region" description="Polar residues" evidence="1">
    <location>
        <begin position="1"/>
        <end position="19"/>
    </location>
</feature>
<protein>
    <submittedName>
        <fullName evidence="2">Uncharacterized protein</fullName>
    </submittedName>
</protein>
<dbReference type="Proteomes" id="UP000290572">
    <property type="component" value="Unassembled WGS sequence"/>
</dbReference>
<gene>
    <name evidence="2" type="ORF">ROHU_007277</name>
</gene>
<comment type="caution">
    <text evidence="2">The sequence shown here is derived from an EMBL/GenBank/DDBJ whole genome shotgun (WGS) entry which is preliminary data.</text>
</comment>
<accession>A0A498MEJ4</accession>
<proteinExistence type="predicted"/>